<dbReference type="InterPro" id="IPR000653">
    <property type="entry name" value="DegT/StrS_aminotransferase"/>
</dbReference>
<dbReference type="InterPro" id="IPR015421">
    <property type="entry name" value="PyrdxlP-dep_Trfase_major"/>
</dbReference>
<keyword evidence="7" id="KW-1185">Reference proteome</keyword>
<dbReference type="RefSeq" id="WP_204516734.1">
    <property type="nucleotide sequence ID" value="NZ_BAABIN010000009.1"/>
</dbReference>
<dbReference type="InterPro" id="IPR015424">
    <property type="entry name" value="PyrdxlP-dep_Trfase"/>
</dbReference>
<comment type="caution">
    <text evidence="6">The sequence shown here is derived from an EMBL/GenBank/DDBJ whole genome shotgun (WGS) entry which is preliminary data.</text>
</comment>
<evidence type="ECO:0000313" key="6">
    <source>
        <dbReference type="EMBL" id="MBM7589037.1"/>
    </source>
</evidence>
<keyword evidence="1 4" id="KW-0663">Pyridoxal phosphate</keyword>
<dbReference type="PANTHER" id="PTHR30244">
    <property type="entry name" value="TRANSAMINASE"/>
    <property type="match status" value="1"/>
</dbReference>
<dbReference type="SUPFAM" id="SSF53383">
    <property type="entry name" value="PLP-dependent transferases"/>
    <property type="match status" value="1"/>
</dbReference>
<evidence type="ECO:0000313" key="7">
    <source>
        <dbReference type="Proteomes" id="UP000717624"/>
    </source>
</evidence>
<evidence type="ECO:0000256" key="3">
    <source>
        <dbReference type="PIRSR" id="PIRSR000390-1"/>
    </source>
</evidence>
<evidence type="ECO:0000256" key="1">
    <source>
        <dbReference type="ARBA" id="ARBA00022898"/>
    </source>
</evidence>
<name>A0A939BQZ0_9BACL</name>
<dbReference type="GO" id="GO:0000271">
    <property type="term" value="P:polysaccharide biosynthetic process"/>
    <property type="evidence" value="ECO:0007669"/>
    <property type="project" value="TreeGrafter"/>
</dbReference>
<proteinExistence type="inferred from homology"/>
<evidence type="ECO:0000256" key="2">
    <source>
        <dbReference type="ARBA" id="ARBA00037999"/>
    </source>
</evidence>
<dbReference type="AlphaFoldDB" id="A0A939BQZ0"/>
<dbReference type="Gene3D" id="3.40.640.10">
    <property type="entry name" value="Type I PLP-dependent aspartate aminotransferase-like (Major domain)"/>
    <property type="match status" value="1"/>
</dbReference>
<gene>
    <name evidence="6" type="ORF">JOD01_000623</name>
</gene>
<dbReference type="GO" id="GO:0008483">
    <property type="term" value="F:transaminase activity"/>
    <property type="evidence" value="ECO:0007669"/>
    <property type="project" value="TreeGrafter"/>
</dbReference>
<dbReference type="EMBL" id="JAFBEB010000001">
    <property type="protein sequence ID" value="MBM7589037.1"/>
    <property type="molecule type" value="Genomic_DNA"/>
</dbReference>
<dbReference type="GO" id="GO:0030170">
    <property type="term" value="F:pyridoxal phosphate binding"/>
    <property type="evidence" value="ECO:0007669"/>
    <property type="project" value="UniProtKB-ARBA"/>
</dbReference>
<dbReference type="Pfam" id="PF01041">
    <property type="entry name" value="DegT_DnrJ_EryC1"/>
    <property type="match status" value="1"/>
</dbReference>
<feature type="active site" description="Proton acceptor" evidence="3">
    <location>
        <position position="185"/>
    </location>
</feature>
<feature type="modified residue" description="N6-(pyridoxal phosphate)lysine" evidence="4">
    <location>
        <position position="185"/>
    </location>
</feature>
<accession>A0A939BQZ0</accession>
<evidence type="ECO:0000256" key="5">
    <source>
        <dbReference type="RuleBase" id="RU004508"/>
    </source>
</evidence>
<protein>
    <submittedName>
        <fullName evidence="6">dTDP-4-amino-4,6-dideoxygalactose transaminase</fullName>
    </submittedName>
</protein>
<evidence type="ECO:0000256" key="4">
    <source>
        <dbReference type="PIRSR" id="PIRSR000390-2"/>
    </source>
</evidence>
<dbReference type="CDD" id="cd00616">
    <property type="entry name" value="AHBA_syn"/>
    <property type="match status" value="1"/>
</dbReference>
<organism evidence="6 7">
    <name type="scientific">Brevibacillus fulvus</name>
    <dbReference type="NCBI Taxonomy" id="1125967"/>
    <lineage>
        <taxon>Bacteria</taxon>
        <taxon>Bacillati</taxon>
        <taxon>Bacillota</taxon>
        <taxon>Bacilli</taxon>
        <taxon>Bacillales</taxon>
        <taxon>Paenibacillaceae</taxon>
        <taxon>Brevibacillus</taxon>
    </lineage>
</organism>
<comment type="similarity">
    <text evidence="2 5">Belongs to the DegT/DnrJ/EryC1 family.</text>
</comment>
<reference evidence="6" key="1">
    <citation type="submission" date="2021-01" db="EMBL/GenBank/DDBJ databases">
        <title>Genomic Encyclopedia of Type Strains, Phase IV (KMG-IV): sequencing the most valuable type-strain genomes for metagenomic binning, comparative biology and taxonomic classification.</title>
        <authorList>
            <person name="Goeker M."/>
        </authorList>
    </citation>
    <scope>NUCLEOTIDE SEQUENCE</scope>
    <source>
        <strain evidence="6">DSM 25523</strain>
    </source>
</reference>
<dbReference type="InterPro" id="IPR015422">
    <property type="entry name" value="PyrdxlP-dep_Trfase_small"/>
</dbReference>
<dbReference type="Proteomes" id="UP000717624">
    <property type="component" value="Unassembled WGS sequence"/>
</dbReference>
<dbReference type="PANTHER" id="PTHR30244:SF36">
    <property type="entry name" value="3-OXO-GLUCOSE-6-PHOSPHATE:GLUTAMATE AMINOTRANSFERASE"/>
    <property type="match status" value="1"/>
</dbReference>
<dbReference type="Gene3D" id="3.90.1150.10">
    <property type="entry name" value="Aspartate Aminotransferase, domain 1"/>
    <property type="match status" value="1"/>
</dbReference>
<sequence length="374" mass="42144">MIPLVDLTRQFQSIQTEILQAIASLIDSGHYILGEKVSELEQKIAEKLHVPHAIGVANGTDALTLTLEAYGIGQGDEVITTPFTFFATAEAISRVGARPVFVDIDPHSYNLDYRQIETKITSATKAIIPVHLFGQPADMAEIKEIARRYHLRVIEDACQAFGATYQGKSVGALGDAACFSFFPTKNLGTIGDGGLITTFDDQLAANLRQLRQHGSRQKYYHERMGYNSRLDELHAAILLIALERLEQWNERRRQLAARYRERLQHQPLFRIQPEAADRTHIYHLFCLETAERDRLRSFLEKRGIQSGVYYPLPLHLQKVYQTLGYRAGNMPHAEKAATSLIAIPLSPFLQETEQDQVIEAMLQFADTAPSGEQR</sequence>
<dbReference type="FunFam" id="3.40.640.10:FF:000089">
    <property type="entry name" value="Aminotransferase, DegT/DnrJ/EryC1/StrS family"/>
    <property type="match status" value="1"/>
</dbReference>
<dbReference type="PIRSF" id="PIRSF000390">
    <property type="entry name" value="PLP_StrS"/>
    <property type="match status" value="1"/>
</dbReference>